<dbReference type="Proteomes" id="UP000254849">
    <property type="component" value="Unassembled WGS sequence"/>
</dbReference>
<dbReference type="EMBL" id="UFYH01000001">
    <property type="protein sequence ID" value="STD15514.1"/>
    <property type="molecule type" value="Genomic_DNA"/>
</dbReference>
<reference evidence="1 2" key="1">
    <citation type="submission" date="2018-06" db="EMBL/GenBank/DDBJ databases">
        <authorList>
            <consortium name="Pathogen Informatics"/>
            <person name="Doyle S."/>
        </authorList>
    </citation>
    <scope>NUCLEOTIDE SEQUENCE [LARGE SCALE GENOMIC DNA]</scope>
    <source>
        <strain evidence="2">NCTC 9529</strain>
    </source>
</reference>
<name>A0ABY1W625_9ENTR</name>
<comment type="caution">
    <text evidence="1">The sequence shown here is derived from an EMBL/GenBank/DDBJ whole genome shotgun (WGS) entry which is preliminary data.</text>
</comment>
<evidence type="ECO:0000313" key="1">
    <source>
        <dbReference type="EMBL" id="STD15514.1"/>
    </source>
</evidence>
<organism evidence="1 2">
    <name type="scientific">Cronobacter universalis NCTC 9529</name>
    <dbReference type="NCBI Taxonomy" id="1074000"/>
    <lineage>
        <taxon>Bacteria</taxon>
        <taxon>Pseudomonadati</taxon>
        <taxon>Pseudomonadota</taxon>
        <taxon>Gammaproteobacteria</taxon>
        <taxon>Enterobacterales</taxon>
        <taxon>Enterobacteriaceae</taxon>
        <taxon>Cronobacter</taxon>
    </lineage>
</organism>
<keyword evidence="2" id="KW-1185">Reference proteome</keyword>
<sequence length="47" mass="5548">MPEPAQRADFYRVESQITLLRFFMTKTAPWSAKPAQGKSLFPYTYYN</sequence>
<proteinExistence type="predicted"/>
<gene>
    <name evidence="1" type="ORF">NCTC9529_03515</name>
</gene>
<protein>
    <submittedName>
        <fullName evidence="1">Uncharacterized protein</fullName>
    </submittedName>
</protein>
<evidence type="ECO:0000313" key="2">
    <source>
        <dbReference type="Proteomes" id="UP000254849"/>
    </source>
</evidence>
<accession>A0ABY1W625</accession>